<proteinExistence type="predicted"/>
<keyword evidence="2" id="KW-1185">Reference proteome</keyword>
<accession>A0ACC1P231</accession>
<reference evidence="1" key="1">
    <citation type="submission" date="2022-08" db="EMBL/GenBank/DDBJ databases">
        <title>Genome Sequence of Pycnoporus sanguineus.</title>
        <authorList>
            <person name="Buettner E."/>
        </authorList>
    </citation>
    <scope>NUCLEOTIDE SEQUENCE</scope>
    <source>
        <strain evidence="1">CG-C14</strain>
    </source>
</reference>
<evidence type="ECO:0000313" key="2">
    <source>
        <dbReference type="Proteomes" id="UP001144978"/>
    </source>
</evidence>
<sequence>MHEASIDRSILQVEVVATVRDGSSYRSHGYRGYTILLPGSSTTHCWDVSAITTIFLLKPRRHGHRIDFTSTPNTLLSADGLVGAVAMRYENPISKSLNWRKTWFFLENDVQFVMVARITSSTSAPVFSVLDQRKHVGEVLVNGAASGGGNFSSPSTLWHGGVGYVFNTSDPVTLSVDVSTKTGSWSAIGASSQPPVTVDMFTAWLSHNDISSAISYIVFPATTPDTFQQKVAAANLHTIRNDGSISALLDIANEMAFLVFWETNGGSVTIPALAKGGATLKVQSTGSANVILRMNTWTVTVADPTQLLSTLTLTFTLGSGTAPAGWGSSKTKTLQFTLPSGGVAGSSLTQNLPA</sequence>
<dbReference type="Proteomes" id="UP001144978">
    <property type="component" value="Unassembled WGS sequence"/>
</dbReference>
<organism evidence="1 2">
    <name type="scientific">Trametes sanguinea</name>
    <dbReference type="NCBI Taxonomy" id="158606"/>
    <lineage>
        <taxon>Eukaryota</taxon>
        <taxon>Fungi</taxon>
        <taxon>Dikarya</taxon>
        <taxon>Basidiomycota</taxon>
        <taxon>Agaricomycotina</taxon>
        <taxon>Agaricomycetes</taxon>
        <taxon>Polyporales</taxon>
        <taxon>Polyporaceae</taxon>
        <taxon>Trametes</taxon>
    </lineage>
</organism>
<comment type="caution">
    <text evidence="1">The sequence shown here is derived from an EMBL/GenBank/DDBJ whole genome shotgun (WGS) entry which is preliminary data.</text>
</comment>
<protein>
    <submittedName>
        <fullName evidence="1">Uncharacterized protein</fullName>
    </submittedName>
</protein>
<gene>
    <name evidence="1" type="ORF">NUW54_g10181</name>
</gene>
<evidence type="ECO:0000313" key="1">
    <source>
        <dbReference type="EMBL" id="KAJ2985345.1"/>
    </source>
</evidence>
<dbReference type="EMBL" id="JANSHE010003602">
    <property type="protein sequence ID" value="KAJ2985345.1"/>
    <property type="molecule type" value="Genomic_DNA"/>
</dbReference>
<name>A0ACC1P231_9APHY</name>